<sequence>MSKRAEQRNYYADRRGRKNDLEPRTDQKQLLAHFDRTEASLAESPAAERTDYGGGNFFLRLKAQRSRSAYEKTLRCSRESFDALQKMLEPKYYQRYDLSGQNTQYQFDIGLDTTQVGMPRTVKEVYITRLEDLLYEIMPNIIFVPAPTASDEWEALIDTFVERGCDYPHVYRGKFRYFGVFSGSNSDQSLWNQSEVLGSRSRYLCTPDINWLADSGFKMWSFLMVRFGEEGGNRFIRKQT</sequence>
<evidence type="ECO:0000256" key="3">
    <source>
        <dbReference type="SAM" id="MobiDB-lite"/>
    </source>
</evidence>
<dbReference type="Pfam" id="PF13359">
    <property type="entry name" value="DDE_Tnp_4"/>
    <property type="match status" value="1"/>
</dbReference>
<evidence type="ECO:0000256" key="2">
    <source>
        <dbReference type="ARBA" id="ARBA00022723"/>
    </source>
</evidence>
<keyword evidence="6" id="KW-1185">Reference proteome</keyword>
<dbReference type="GO" id="GO:0046872">
    <property type="term" value="F:metal ion binding"/>
    <property type="evidence" value="ECO:0007669"/>
    <property type="project" value="UniProtKB-KW"/>
</dbReference>
<comment type="caution">
    <text evidence="5">The sequence shown here is derived from an EMBL/GenBank/DDBJ whole genome shotgun (WGS) entry which is preliminary data.</text>
</comment>
<reference evidence="6" key="1">
    <citation type="submission" date="2017-03" db="EMBL/GenBank/DDBJ databases">
        <title>Phytopthora megakarya and P. palmivora, two closely related causual agents of cacao black pod achieved similar genome size and gene model numbers by different mechanisms.</title>
        <authorList>
            <person name="Ali S."/>
            <person name="Shao J."/>
            <person name="Larry D.J."/>
            <person name="Kronmiller B."/>
            <person name="Shen D."/>
            <person name="Strem M.D."/>
            <person name="Melnick R.L."/>
            <person name="Guiltinan M.J."/>
            <person name="Tyler B.M."/>
            <person name="Meinhardt L.W."/>
            <person name="Bailey B.A."/>
        </authorList>
    </citation>
    <scope>NUCLEOTIDE SEQUENCE [LARGE SCALE GENOMIC DNA]</scope>
    <source>
        <strain evidence="6">zdho120</strain>
    </source>
</reference>
<comment type="cofactor">
    <cofactor evidence="1">
        <name>a divalent metal cation</name>
        <dbReference type="ChEBI" id="CHEBI:60240"/>
    </cofactor>
</comment>
<evidence type="ECO:0000256" key="1">
    <source>
        <dbReference type="ARBA" id="ARBA00001968"/>
    </source>
</evidence>
<gene>
    <name evidence="5" type="ORF">PHMEG_00014781</name>
</gene>
<feature type="domain" description="DDE Tnp4" evidence="4">
    <location>
        <begin position="175"/>
        <end position="234"/>
    </location>
</feature>
<accession>A0A225W3F2</accession>
<protein>
    <recommendedName>
        <fullName evidence="4">DDE Tnp4 domain-containing protein</fullName>
    </recommendedName>
</protein>
<proteinExistence type="predicted"/>
<dbReference type="Proteomes" id="UP000198211">
    <property type="component" value="Unassembled WGS sequence"/>
</dbReference>
<dbReference type="AlphaFoldDB" id="A0A225W3F2"/>
<evidence type="ECO:0000259" key="4">
    <source>
        <dbReference type="Pfam" id="PF13359"/>
    </source>
</evidence>
<keyword evidence="2" id="KW-0479">Metal-binding</keyword>
<dbReference type="EMBL" id="NBNE01001940">
    <property type="protein sequence ID" value="OWZ12105.1"/>
    <property type="molecule type" value="Genomic_DNA"/>
</dbReference>
<dbReference type="OrthoDB" id="2668416at2759"/>
<organism evidence="5 6">
    <name type="scientific">Phytophthora megakarya</name>
    <dbReference type="NCBI Taxonomy" id="4795"/>
    <lineage>
        <taxon>Eukaryota</taxon>
        <taxon>Sar</taxon>
        <taxon>Stramenopiles</taxon>
        <taxon>Oomycota</taxon>
        <taxon>Peronosporomycetes</taxon>
        <taxon>Peronosporales</taxon>
        <taxon>Peronosporaceae</taxon>
        <taxon>Phytophthora</taxon>
    </lineage>
</organism>
<evidence type="ECO:0000313" key="6">
    <source>
        <dbReference type="Proteomes" id="UP000198211"/>
    </source>
</evidence>
<feature type="non-terminal residue" evidence="5">
    <location>
        <position position="240"/>
    </location>
</feature>
<evidence type="ECO:0000313" key="5">
    <source>
        <dbReference type="EMBL" id="OWZ12105.1"/>
    </source>
</evidence>
<feature type="region of interest" description="Disordered" evidence="3">
    <location>
        <begin position="1"/>
        <end position="29"/>
    </location>
</feature>
<name>A0A225W3F2_9STRA</name>
<dbReference type="InterPro" id="IPR027806">
    <property type="entry name" value="HARBI1_dom"/>
</dbReference>